<dbReference type="Proteomes" id="UP000570361">
    <property type="component" value="Unassembled WGS sequence"/>
</dbReference>
<dbReference type="SUPFAM" id="SSF54373">
    <property type="entry name" value="FAD-linked reductases, C-terminal domain"/>
    <property type="match status" value="1"/>
</dbReference>
<protein>
    <recommendedName>
        <fullName evidence="5">glycine oxidase</fullName>
        <ecNumber evidence="5">1.4.3.19</ecNumber>
    </recommendedName>
</protein>
<sequence>MSEQVLVLGGGIIGLSCAFEALRGGASVTVIEPGYFGGQASGAAAGMLAPFTENPEQPDAFFRLCLDSLNAYAAWASDIEAVSGIDVELQRSGSLTVALHEADLLPLQSRMAWQQPFGARAELVQGGRLSELEPLLVREALAAVYCPAEQHVYAPKLVEALEKACRRLGARMVDHAGEIKVQHLTGGTGGIRIETSQAGTYNGDRLIVCAGAWACHYAEAFGMPMPIHPIRGQICAYEVPYGEVRHMVFSSQAYWVGKKNGTLVCGASEDVAGYDTSVTDKGISRLKRWGPRVLPFLHDQEPNHTWAGLRPATRDGWPLIGQLQEQPEVIIAAGHYRNGILLSPITGQVVGDLLAGRAPATPIEPFTPARFAAAMGRRRA</sequence>
<evidence type="ECO:0000256" key="5">
    <source>
        <dbReference type="ARBA" id="ARBA00050018"/>
    </source>
</evidence>
<dbReference type="InterPro" id="IPR012727">
    <property type="entry name" value="Gly_oxidase_ThiO"/>
</dbReference>
<keyword evidence="2" id="KW-0784">Thiamine biosynthesis</keyword>
<gene>
    <name evidence="7" type="ORF">FHS18_005758</name>
</gene>
<evidence type="ECO:0000256" key="1">
    <source>
        <dbReference type="ARBA" id="ARBA00004948"/>
    </source>
</evidence>
<keyword evidence="8" id="KW-1185">Reference proteome</keyword>
<dbReference type="PANTHER" id="PTHR13847:SF289">
    <property type="entry name" value="GLYCINE OXIDASE"/>
    <property type="match status" value="1"/>
</dbReference>
<accession>A0A7W5B3A9</accession>
<keyword evidence="3 7" id="KW-0560">Oxidoreductase</keyword>
<dbReference type="EC" id="1.4.3.19" evidence="5"/>
<reference evidence="7 8" key="1">
    <citation type="submission" date="2020-08" db="EMBL/GenBank/DDBJ databases">
        <title>Genomic Encyclopedia of Type Strains, Phase III (KMG-III): the genomes of soil and plant-associated and newly described type strains.</title>
        <authorList>
            <person name="Whitman W."/>
        </authorList>
    </citation>
    <scope>NUCLEOTIDE SEQUENCE [LARGE SCALE GENOMIC DNA]</scope>
    <source>
        <strain evidence="7 8">CECT 5862</strain>
    </source>
</reference>
<dbReference type="InterPro" id="IPR006076">
    <property type="entry name" value="FAD-dep_OxRdtase"/>
</dbReference>
<evidence type="ECO:0000256" key="4">
    <source>
        <dbReference type="ARBA" id="ARBA00049872"/>
    </source>
</evidence>
<proteinExistence type="predicted"/>
<dbReference type="Gene3D" id="3.50.50.60">
    <property type="entry name" value="FAD/NAD(P)-binding domain"/>
    <property type="match status" value="1"/>
</dbReference>
<dbReference type="Gene3D" id="3.30.9.10">
    <property type="entry name" value="D-Amino Acid Oxidase, subunit A, domain 2"/>
    <property type="match status" value="1"/>
</dbReference>
<organism evidence="7 8">
    <name type="scientific">Paenibacillus phyllosphaerae</name>
    <dbReference type="NCBI Taxonomy" id="274593"/>
    <lineage>
        <taxon>Bacteria</taxon>
        <taxon>Bacillati</taxon>
        <taxon>Bacillota</taxon>
        <taxon>Bacilli</taxon>
        <taxon>Bacillales</taxon>
        <taxon>Paenibacillaceae</taxon>
        <taxon>Paenibacillus</taxon>
    </lineage>
</organism>
<evidence type="ECO:0000256" key="3">
    <source>
        <dbReference type="ARBA" id="ARBA00023002"/>
    </source>
</evidence>
<dbReference type="GO" id="GO:0009229">
    <property type="term" value="P:thiamine diphosphate biosynthetic process"/>
    <property type="evidence" value="ECO:0007669"/>
    <property type="project" value="UniProtKB-UniPathway"/>
</dbReference>
<evidence type="ECO:0000259" key="6">
    <source>
        <dbReference type="Pfam" id="PF01266"/>
    </source>
</evidence>
<dbReference type="GO" id="GO:0009228">
    <property type="term" value="P:thiamine biosynthetic process"/>
    <property type="evidence" value="ECO:0007669"/>
    <property type="project" value="UniProtKB-KW"/>
</dbReference>
<dbReference type="UniPathway" id="UPA00060"/>
<evidence type="ECO:0000256" key="2">
    <source>
        <dbReference type="ARBA" id="ARBA00022977"/>
    </source>
</evidence>
<dbReference type="GO" id="GO:0050660">
    <property type="term" value="F:flavin adenine dinucleotide binding"/>
    <property type="evidence" value="ECO:0007669"/>
    <property type="project" value="InterPro"/>
</dbReference>
<dbReference type="InterPro" id="IPR036188">
    <property type="entry name" value="FAD/NAD-bd_sf"/>
</dbReference>
<dbReference type="AlphaFoldDB" id="A0A7W5B3A9"/>
<dbReference type="Pfam" id="PF01266">
    <property type="entry name" value="DAO"/>
    <property type="match status" value="1"/>
</dbReference>
<dbReference type="GO" id="GO:0043799">
    <property type="term" value="F:glycine oxidase activity"/>
    <property type="evidence" value="ECO:0007669"/>
    <property type="project" value="UniProtKB-EC"/>
</dbReference>
<dbReference type="NCBIfam" id="TIGR02352">
    <property type="entry name" value="thiamin_ThiO"/>
    <property type="match status" value="1"/>
</dbReference>
<dbReference type="EMBL" id="JACHXK010000020">
    <property type="protein sequence ID" value="MBB3113645.1"/>
    <property type="molecule type" value="Genomic_DNA"/>
</dbReference>
<dbReference type="PANTHER" id="PTHR13847">
    <property type="entry name" value="SARCOSINE DEHYDROGENASE-RELATED"/>
    <property type="match status" value="1"/>
</dbReference>
<dbReference type="GO" id="GO:0005737">
    <property type="term" value="C:cytoplasm"/>
    <property type="evidence" value="ECO:0007669"/>
    <property type="project" value="TreeGrafter"/>
</dbReference>
<dbReference type="RefSeq" id="WP_183603716.1">
    <property type="nucleotide sequence ID" value="NZ_JACHXK010000020.1"/>
</dbReference>
<comment type="pathway">
    <text evidence="1">Cofactor biosynthesis; thiamine diphosphate biosynthesis.</text>
</comment>
<comment type="caution">
    <text evidence="7">The sequence shown here is derived from an EMBL/GenBank/DDBJ whole genome shotgun (WGS) entry which is preliminary data.</text>
</comment>
<feature type="domain" description="FAD dependent oxidoreductase" evidence="6">
    <location>
        <begin position="5"/>
        <end position="353"/>
    </location>
</feature>
<evidence type="ECO:0000313" key="7">
    <source>
        <dbReference type="EMBL" id="MBB3113645.1"/>
    </source>
</evidence>
<dbReference type="SUPFAM" id="SSF51905">
    <property type="entry name" value="FAD/NAD(P)-binding domain"/>
    <property type="match status" value="1"/>
</dbReference>
<name>A0A7W5B3A9_9BACL</name>
<comment type="catalytic activity">
    <reaction evidence="4">
        <text>glycine + O2 + H2O = glyoxylate + H2O2 + NH4(+)</text>
        <dbReference type="Rhea" id="RHEA:11532"/>
        <dbReference type="ChEBI" id="CHEBI:15377"/>
        <dbReference type="ChEBI" id="CHEBI:15379"/>
        <dbReference type="ChEBI" id="CHEBI:16240"/>
        <dbReference type="ChEBI" id="CHEBI:28938"/>
        <dbReference type="ChEBI" id="CHEBI:36655"/>
        <dbReference type="ChEBI" id="CHEBI:57305"/>
        <dbReference type="EC" id="1.4.3.19"/>
    </reaction>
</comment>
<evidence type="ECO:0000313" key="8">
    <source>
        <dbReference type="Proteomes" id="UP000570361"/>
    </source>
</evidence>